<feature type="compositionally biased region" description="Polar residues" evidence="1">
    <location>
        <begin position="10"/>
        <end position="26"/>
    </location>
</feature>
<name>A0A0L8I791_OCTBM</name>
<evidence type="ECO:0000256" key="1">
    <source>
        <dbReference type="SAM" id="MobiDB-lite"/>
    </source>
</evidence>
<organism evidence="2">
    <name type="scientific">Octopus bimaculoides</name>
    <name type="common">California two-spotted octopus</name>
    <dbReference type="NCBI Taxonomy" id="37653"/>
    <lineage>
        <taxon>Eukaryota</taxon>
        <taxon>Metazoa</taxon>
        <taxon>Spiralia</taxon>
        <taxon>Lophotrochozoa</taxon>
        <taxon>Mollusca</taxon>
        <taxon>Cephalopoda</taxon>
        <taxon>Coleoidea</taxon>
        <taxon>Octopodiformes</taxon>
        <taxon>Octopoda</taxon>
        <taxon>Incirrata</taxon>
        <taxon>Octopodidae</taxon>
        <taxon>Octopus</taxon>
    </lineage>
</organism>
<feature type="region of interest" description="Disordered" evidence="1">
    <location>
        <begin position="1"/>
        <end position="26"/>
    </location>
</feature>
<protein>
    <submittedName>
        <fullName evidence="2">Uncharacterized protein</fullName>
    </submittedName>
</protein>
<proteinExistence type="predicted"/>
<feature type="region of interest" description="Disordered" evidence="1">
    <location>
        <begin position="70"/>
        <end position="92"/>
    </location>
</feature>
<dbReference type="EMBL" id="KQ416340">
    <property type="protein sequence ID" value="KOF97346.1"/>
    <property type="molecule type" value="Genomic_DNA"/>
</dbReference>
<gene>
    <name evidence="2" type="ORF">OCBIM_22030280mg</name>
</gene>
<accession>A0A0L8I791</accession>
<evidence type="ECO:0000313" key="2">
    <source>
        <dbReference type="EMBL" id="KOF97346.1"/>
    </source>
</evidence>
<sequence length="138" mass="16317">MALKHGESPAATTRRSGPSSTNVSDRSSILKWFDRVPNTNRWERANQEPIHVQIRQRKWRWMGHTLRKEPSNVIRQAPDWNPQWKRKRGRPKQTWKRSILVELRTTGLTWEAPKKHANDCNTWKITVQALCSPRCKKD</sequence>
<reference evidence="2" key="1">
    <citation type="submission" date="2015-07" db="EMBL/GenBank/DDBJ databases">
        <title>MeaNS - Measles Nucleotide Surveillance Program.</title>
        <authorList>
            <person name="Tran T."/>
            <person name="Druce J."/>
        </authorList>
    </citation>
    <scope>NUCLEOTIDE SEQUENCE</scope>
    <source>
        <strain evidence="2">UCB-OBI-ISO-001</strain>
        <tissue evidence="2">Gonad</tissue>
    </source>
</reference>
<dbReference type="AlphaFoldDB" id="A0A0L8I791"/>